<keyword evidence="2" id="KW-1185">Reference proteome</keyword>
<gene>
    <name evidence="1" type="ORF">COEREDRAFT_8814</name>
</gene>
<dbReference type="AlphaFoldDB" id="A0A2G5BBR8"/>
<dbReference type="Proteomes" id="UP000242474">
    <property type="component" value="Unassembled WGS sequence"/>
</dbReference>
<organism evidence="1 2">
    <name type="scientific">Coemansia reversa (strain ATCC 12441 / NRRL 1564)</name>
    <dbReference type="NCBI Taxonomy" id="763665"/>
    <lineage>
        <taxon>Eukaryota</taxon>
        <taxon>Fungi</taxon>
        <taxon>Fungi incertae sedis</taxon>
        <taxon>Zoopagomycota</taxon>
        <taxon>Kickxellomycotina</taxon>
        <taxon>Kickxellomycetes</taxon>
        <taxon>Kickxellales</taxon>
        <taxon>Kickxellaceae</taxon>
        <taxon>Coemansia</taxon>
    </lineage>
</organism>
<proteinExistence type="predicted"/>
<protein>
    <submittedName>
        <fullName evidence="1">Uncharacterized protein</fullName>
    </submittedName>
</protein>
<dbReference type="EMBL" id="KZ303502">
    <property type="protein sequence ID" value="PIA16157.1"/>
    <property type="molecule type" value="Genomic_DNA"/>
</dbReference>
<sequence>MHIALVTVVASDEKNVEKVYTHNCSYLDGGSTNDNMWGLPQPWLMRQQHAAAAGKSLNLDNTSVHIGAYLEIAPKGASRFCGDTWIDGSARVRAPSVRAGSGLFACRPKHMQNSAWCDLRTNRKRAASQACTFPPRSPPPLTLSLGDACTANQRIFSTKKIAAAGADWHDCKSTARCRSRRCLFNHKRQMEPQIATSSVTDSNSIWAVRCRRRQIGGSAGVVCDLETEVERDLRINPLSGITAVAEAEPMSQVLHLVLCADVQLSPSTLSVNTHQYPDPKMIEHICHFVVANSSDRDYPGKVIDDDE</sequence>
<evidence type="ECO:0000313" key="2">
    <source>
        <dbReference type="Proteomes" id="UP000242474"/>
    </source>
</evidence>
<accession>A0A2G5BBR8</accession>
<reference evidence="1 2" key="1">
    <citation type="journal article" date="2015" name="Genome Biol. Evol.">
        <title>Phylogenomic analyses indicate that early fungi evolved digesting cell walls of algal ancestors of land plants.</title>
        <authorList>
            <person name="Chang Y."/>
            <person name="Wang S."/>
            <person name="Sekimoto S."/>
            <person name="Aerts A.L."/>
            <person name="Choi C."/>
            <person name="Clum A."/>
            <person name="LaButti K.M."/>
            <person name="Lindquist E.A."/>
            <person name="Yee Ngan C."/>
            <person name="Ohm R.A."/>
            <person name="Salamov A.A."/>
            <person name="Grigoriev I.V."/>
            <person name="Spatafora J.W."/>
            <person name="Berbee M.L."/>
        </authorList>
    </citation>
    <scope>NUCLEOTIDE SEQUENCE [LARGE SCALE GENOMIC DNA]</scope>
    <source>
        <strain evidence="1 2">NRRL 1564</strain>
    </source>
</reference>
<name>A0A2G5BBR8_COERN</name>
<evidence type="ECO:0000313" key="1">
    <source>
        <dbReference type="EMBL" id="PIA16157.1"/>
    </source>
</evidence>